<dbReference type="EMBL" id="MN740457">
    <property type="protein sequence ID" value="QHU27485.1"/>
    <property type="molecule type" value="Genomic_DNA"/>
</dbReference>
<sequence>MSLSSYKNRCIEKYKIANPEKDIPCNMGSKWTDIEEMTLLDNIRNNLEIEEIAKKHGRTQGAISARLEVIAMRMYEENRYDAEYIEELTKLNEITIQEAIYKKNKNKNNYEFKNTGISCNTDIENIKKDLQKCYEEIKELRELKATVKNIIDIDSKNKKDEIDDLKKQIQNMLDINNIKNDIIELKKAVAVCNNEI</sequence>
<keyword evidence="1" id="KW-0175">Coiled coil</keyword>
<proteinExistence type="predicted"/>
<reference evidence="2" key="1">
    <citation type="journal article" date="2020" name="Nature">
        <title>Giant virus diversity and host interactions through global metagenomics.</title>
        <authorList>
            <person name="Schulz F."/>
            <person name="Roux S."/>
            <person name="Paez-Espino D."/>
            <person name="Jungbluth S."/>
            <person name="Walsh D.A."/>
            <person name="Denef V.J."/>
            <person name="McMahon K.D."/>
            <person name="Konstantinidis K.T."/>
            <person name="Eloe-Fadrosh E.A."/>
            <person name="Kyrpides N.C."/>
            <person name="Woyke T."/>
        </authorList>
    </citation>
    <scope>NUCLEOTIDE SEQUENCE</scope>
    <source>
        <strain evidence="2">GVMAG-M-3300027763-16</strain>
    </source>
</reference>
<evidence type="ECO:0000313" key="2">
    <source>
        <dbReference type="EMBL" id="QHU27485.1"/>
    </source>
</evidence>
<organism evidence="2">
    <name type="scientific">viral metagenome</name>
    <dbReference type="NCBI Taxonomy" id="1070528"/>
    <lineage>
        <taxon>unclassified sequences</taxon>
        <taxon>metagenomes</taxon>
        <taxon>organismal metagenomes</taxon>
    </lineage>
</organism>
<accession>A0A6C0LBP7</accession>
<feature type="coiled-coil region" evidence="1">
    <location>
        <begin position="123"/>
        <end position="195"/>
    </location>
</feature>
<dbReference type="AlphaFoldDB" id="A0A6C0LBP7"/>
<name>A0A6C0LBP7_9ZZZZ</name>
<protein>
    <submittedName>
        <fullName evidence="2">Uncharacterized protein</fullName>
    </submittedName>
</protein>
<evidence type="ECO:0000256" key="1">
    <source>
        <dbReference type="SAM" id="Coils"/>
    </source>
</evidence>